<keyword evidence="1" id="KW-0805">Transcription regulation</keyword>
<keyword evidence="2" id="KW-0238">DNA-binding</keyword>
<evidence type="ECO:0000313" key="6">
    <source>
        <dbReference type="EMBL" id="VYS72907.1"/>
    </source>
</evidence>
<dbReference type="Gene3D" id="3.40.50.1360">
    <property type="match status" value="1"/>
</dbReference>
<evidence type="ECO:0000256" key="1">
    <source>
        <dbReference type="ARBA" id="ARBA00023015"/>
    </source>
</evidence>
<dbReference type="PANTHER" id="PTHR30363">
    <property type="entry name" value="HTH-TYPE TRANSCRIPTIONAL REGULATOR SRLR-RELATED"/>
    <property type="match status" value="1"/>
</dbReference>
<accession>A0A6N2QWV8</accession>
<dbReference type="Gene3D" id="1.10.10.10">
    <property type="entry name" value="Winged helix-like DNA-binding domain superfamily/Winged helix DNA-binding domain"/>
    <property type="match status" value="1"/>
</dbReference>
<reference evidence="5 7" key="2">
    <citation type="submission" date="2020-12" db="EMBL/GenBank/DDBJ databases">
        <title>FDA dAtabase for Regulatory Grade micrObial Sequences (FDA-ARGOS): Supporting development and validation of Infectious Disease Dx tests.</title>
        <authorList>
            <person name="Sproer C."/>
            <person name="Gronow S."/>
            <person name="Severitt S."/>
            <person name="Schroder I."/>
            <person name="Tallon L."/>
            <person name="Sadzewicz L."/>
            <person name="Zhao X."/>
            <person name="Boylan J."/>
            <person name="Ott S."/>
            <person name="Bowen H."/>
            <person name="Vavikolanu K."/>
            <person name="Mehta A."/>
            <person name="Aluvathingal J."/>
            <person name="Nadendla S."/>
            <person name="Lowell S."/>
            <person name="Myers T."/>
            <person name="Yan Y."/>
            <person name="Sichtig H."/>
        </authorList>
    </citation>
    <scope>NUCLEOTIDE SEQUENCE [LARGE SCALE GENOMIC DNA]</scope>
    <source>
        <strain evidence="5 7">FDAARGOS_988</strain>
    </source>
</reference>
<dbReference type="Pfam" id="PF08220">
    <property type="entry name" value="HTH_DeoR"/>
    <property type="match status" value="1"/>
</dbReference>
<dbReference type="Pfam" id="PF00455">
    <property type="entry name" value="DeoRC"/>
    <property type="match status" value="1"/>
</dbReference>
<dbReference type="KEGG" id="avg:I6H45_06220"/>
<evidence type="ECO:0000256" key="3">
    <source>
        <dbReference type="ARBA" id="ARBA00023163"/>
    </source>
</evidence>
<dbReference type="InterPro" id="IPR018356">
    <property type="entry name" value="Tscrpt_reg_HTH_DeoR_CS"/>
</dbReference>
<dbReference type="InterPro" id="IPR036388">
    <property type="entry name" value="WH-like_DNA-bd_sf"/>
</dbReference>
<dbReference type="PANTHER" id="PTHR30363:SF44">
    <property type="entry name" value="AGA OPERON TRANSCRIPTIONAL REPRESSOR-RELATED"/>
    <property type="match status" value="1"/>
</dbReference>
<dbReference type="PRINTS" id="PR00037">
    <property type="entry name" value="HTHLACR"/>
</dbReference>
<dbReference type="InterPro" id="IPR036390">
    <property type="entry name" value="WH_DNA-bd_sf"/>
</dbReference>
<name>A0A6N2QWV8_9FIRM</name>
<dbReference type="GO" id="GO:0003700">
    <property type="term" value="F:DNA-binding transcription factor activity"/>
    <property type="evidence" value="ECO:0007669"/>
    <property type="project" value="InterPro"/>
</dbReference>
<dbReference type="SUPFAM" id="SSF46785">
    <property type="entry name" value="Winged helix' DNA-binding domain"/>
    <property type="match status" value="1"/>
</dbReference>
<dbReference type="AlphaFoldDB" id="A0A6N2QWV8"/>
<dbReference type="SMART" id="SM00420">
    <property type="entry name" value="HTH_DEOR"/>
    <property type="match status" value="1"/>
</dbReference>
<dbReference type="SMART" id="SM01134">
    <property type="entry name" value="DeoRC"/>
    <property type="match status" value="1"/>
</dbReference>
<dbReference type="InterPro" id="IPR037171">
    <property type="entry name" value="NagB/RpiA_transferase-like"/>
</dbReference>
<dbReference type="Proteomes" id="UP000595276">
    <property type="component" value="Chromosome"/>
</dbReference>
<evidence type="ECO:0000313" key="7">
    <source>
        <dbReference type="Proteomes" id="UP000595276"/>
    </source>
</evidence>
<protein>
    <submittedName>
        <fullName evidence="5">DeoR/GlpR transcriptional regulator</fullName>
    </submittedName>
    <submittedName>
        <fullName evidence="6">Glycerol-3-phosphate regulon repressor</fullName>
    </submittedName>
</protein>
<dbReference type="InterPro" id="IPR014036">
    <property type="entry name" value="DeoR-like_C"/>
</dbReference>
<dbReference type="GO" id="GO:0003677">
    <property type="term" value="F:DNA binding"/>
    <property type="evidence" value="ECO:0007669"/>
    <property type="project" value="UniProtKB-KW"/>
</dbReference>
<dbReference type="GeneID" id="79022324"/>
<gene>
    <name evidence="6" type="primary">glpR</name>
    <name evidence="6" type="ORF">AVLFYP127_00060</name>
    <name evidence="5" type="ORF">I6H45_06220</name>
</gene>
<keyword evidence="3" id="KW-0804">Transcription</keyword>
<evidence type="ECO:0000256" key="2">
    <source>
        <dbReference type="ARBA" id="ARBA00023125"/>
    </source>
</evidence>
<dbReference type="SUPFAM" id="SSF100950">
    <property type="entry name" value="NagB/RpiA/CoA transferase-like"/>
    <property type="match status" value="1"/>
</dbReference>
<dbReference type="InterPro" id="IPR050313">
    <property type="entry name" value="Carb_Metab_HTH_regulators"/>
</dbReference>
<proteinExistence type="predicted"/>
<dbReference type="InterPro" id="IPR001034">
    <property type="entry name" value="DeoR_HTH"/>
</dbReference>
<dbReference type="EMBL" id="CP066014">
    <property type="protein sequence ID" value="QQB61416.1"/>
    <property type="molecule type" value="Genomic_DNA"/>
</dbReference>
<feature type="domain" description="HTH deoR-type" evidence="4">
    <location>
        <begin position="8"/>
        <end position="63"/>
    </location>
</feature>
<organism evidence="6">
    <name type="scientific">Anaerococcus vaginalis</name>
    <dbReference type="NCBI Taxonomy" id="33037"/>
    <lineage>
        <taxon>Bacteria</taxon>
        <taxon>Bacillati</taxon>
        <taxon>Bacillota</taxon>
        <taxon>Tissierellia</taxon>
        <taxon>Tissierellales</taxon>
        <taxon>Peptoniphilaceae</taxon>
        <taxon>Anaerococcus</taxon>
    </lineage>
</organism>
<reference evidence="6" key="1">
    <citation type="submission" date="2019-11" db="EMBL/GenBank/DDBJ databases">
        <authorList>
            <person name="Feng L."/>
        </authorList>
    </citation>
    <scope>NUCLEOTIDE SEQUENCE</scope>
    <source>
        <strain evidence="6">AvaginalisLFYP127</strain>
    </source>
</reference>
<evidence type="ECO:0000259" key="4">
    <source>
        <dbReference type="PROSITE" id="PS51000"/>
    </source>
</evidence>
<evidence type="ECO:0000313" key="5">
    <source>
        <dbReference type="EMBL" id="QQB61416.1"/>
    </source>
</evidence>
<sequence length="251" mass="27962">MKIKKTIVNNRRNNILKFIKDNKQAKTNELVEIFKVSEITIRRDLDYLQSIGKIERFYGGAEYNESNSCKNLTIENNKEKIAKKCADFIKENDDIFINSSSTALGVLKYLKNKRINVITNNAKASYIDIDPLVNVILTGGRVSYPKNALTGTFALNNLKTVASDISILGISGVSESGELTTSVIDEVEINQYMINESTSKNILVCDSSKFSKTANFKIGTIENIDILITDSSMPRSILEYAESLGIKVILV</sequence>
<dbReference type="RefSeq" id="WP_004839088.1">
    <property type="nucleotide sequence ID" value="NZ_CACRSW010000001.1"/>
</dbReference>
<dbReference type="PROSITE" id="PS00894">
    <property type="entry name" value="HTH_DEOR_1"/>
    <property type="match status" value="1"/>
</dbReference>
<dbReference type="EMBL" id="CACRSW010000001">
    <property type="protein sequence ID" value="VYS72907.1"/>
    <property type="molecule type" value="Genomic_DNA"/>
</dbReference>
<dbReference type="PROSITE" id="PS51000">
    <property type="entry name" value="HTH_DEOR_2"/>
    <property type="match status" value="1"/>
</dbReference>